<dbReference type="EMBL" id="FNFU01000003">
    <property type="protein sequence ID" value="SDK12924.1"/>
    <property type="molecule type" value="Genomic_DNA"/>
</dbReference>
<dbReference type="Gene3D" id="1.10.10.10">
    <property type="entry name" value="Winged helix-like DNA-binding domain superfamily/Winged helix DNA-binding domain"/>
    <property type="match status" value="1"/>
</dbReference>
<dbReference type="InterPro" id="IPR036388">
    <property type="entry name" value="WH-like_DNA-bd_sf"/>
</dbReference>
<evidence type="ECO:0000313" key="3">
    <source>
        <dbReference type="EMBL" id="SDK12924.1"/>
    </source>
</evidence>
<dbReference type="GO" id="GO:0003723">
    <property type="term" value="F:RNA binding"/>
    <property type="evidence" value="ECO:0007669"/>
    <property type="project" value="InterPro"/>
</dbReference>
<keyword evidence="2" id="KW-0804">Transcription</keyword>
<organism evidence="3 4">
    <name type="scientific">Cryobacterium psychrotolerans</name>
    <dbReference type="NCBI Taxonomy" id="386301"/>
    <lineage>
        <taxon>Bacteria</taxon>
        <taxon>Bacillati</taxon>
        <taxon>Actinomycetota</taxon>
        <taxon>Actinomycetes</taxon>
        <taxon>Micrococcales</taxon>
        <taxon>Microbacteriaceae</taxon>
        <taxon>Cryobacterium</taxon>
    </lineage>
</organism>
<dbReference type="Gene3D" id="3.30.450.40">
    <property type="match status" value="1"/>
</dbReference>
<gene>
    <name evidence="3" type="ORF">SAMN05216282_10339</name>
</gene>
<dbReference type="RefSeq" id="WP_092321794.1">
    <property type="nucleotide sequence ID" value="NZ_FNFU01000003.1"/>
</dbReference>
<keyword evidence="4" id="KW-1185">Reference proteome</keyword>
<evidence type="ECO:0000313" key="4">
    <source>
        <dbReference type="Proteomes" id="UP000198701"/>
    </source>
</evidence>
<proteinExistence type="predicted"/>
<dbReference type="Proteomes" id="UP000198701">
    <property type="component" value="Unassembled WGS sequence"/>
</dbReference>
<reference evidence="3 4" key="1">
    <citation type="submission" date="2016-10" db="EMBL/GenBank/DDBJ databases">
        <authorList>
            <person name="de Groot N.N."/>
        </authorList>
    </citation>
    <scope>NUCLEOTIDE SEQUENCE [LARGE SCALE GENOMIC DNA]</scope>
    <source>
        <strain evidence="3 4">CGMCC 1.5382</strain>
    </source>
</reference>
<evidence type="ECO:0000256" key="2">
    <source>
        <dbReference type="ARBA" id="ARBA00023163"/>
    </source>
</evidence>
<dbReference type="InterPro" id="IPR005561">
    <property type="entry name" value="ANTAR"/>
</dbReference>
<keyword evidence="1" id="KW-0805">Transcription regulation</keyword>
<protein>
    <submittedName>
        <fullName evidence="3">ANTAR domain-containing protein</fullName>
    </submittedName>
</protein>
<name>A0A1G8ZE74_9MICO</name>
<dbReference type="AlphaFoldDB" id="A0A1G8ZE74"/>
<dbReference type="SMART" id="SM01012">
    <property type="entry name" value="ANTAR"/>
    <property type="match status" value="1"/>
</dbReference>
<dbReference type="PROSITE" id="PS50921">
    <property type="entry name" value="ANTAR"/>
    <property type="match status" value="1"/>
</dbReference>
<evidence type="ECO:0000256" key="1">
    <source>
        <dbReference type="ARBA" id="ARBA00023015"/>
    </source>
</evidence>
<accession>A0A1G8ZE74</accession>
<dbReference type="InterPro" id="IPR029016">
    <property type="entry name" value="GAF-like_dom_sf"/>
</dbReference>
<dbReference type="Pfam" id="PF03861">
    <property type="entry name" value="ANTAR"/>
    <property type="match status" value="1"/>
</dbReference>
<dbReference type="Pfam" id="PF13185">
    <property type="entry name" value="GAF_2"/>
    <property type="match status" value="1"/>
</dbReference>
<sequence length="234" mass="24574">MPDRRAFGAAVEELSTAHENATSLCRPFLGLLPVTGVAISTLGAPFGTETVCASDTQAARIDELQFDLGEGPCWEALTSRRPVLAPDLHSAAPSSWPIFLEAIGDAPVGALYAFPLTLGSLDIGAVDLYARRPGTLSPAQIADAVALAGIVALQVLRRSLSAQTLKQDAEADSGYSRRVVHQATGMILAQLGLSAADALLVINGYAFSHGRSVREVAADIVARRVDFTSHLNDI</sequence>
<dbReference type="STRING" id="386301.SAMN05216282_10339"/>
<dbReference type="SUPFAM" id="SSF55781">
    <property type="entry name" value="GAF domain-like"/>
    <property type="match status" value="1"/>
</dbReference>
<dbReference type="InterPro" id="IPR003018">
    <property type="entry name" value="GAF"/>
</dbReference>
<dbReference type="OrthoDB" id="7466251at2"/>